<sequence length="194" mass="21836">MAKEQGVIGDPRAIDLPVQGFDAFCKQLLAEGINYDRLPPEQVEVVGTNTSILLHEYTQRAGRWISLHFRENLEPLAEVKTPVARAKAFLTNLGEDLHLLAGRLTGELSDVHMIYGLTQLSASWGRRHGFTTVQFTPDPEVTRNHRQSITDRPPQINDQTPLTLFLFEREPFVKRFLRENPNTPEVSIPGVAGN</sequence>
<evidence type="ECO:0000313" key="2">
    <source>
        <dbReference type="Proteomes" id="UP000034531"/>
    </source>
</evidence>
<organism evidence="1 2">
    <name type="scientific">Candidatus Curtissbacteria bacterium GW2011_GWA1_40_16</name>
    <dbReference type="NCBI Taxonomy" id="1618405"/>
    <lineage>
        <taxon>Bacteria</taxon>
        <taxon>Candidatus Curtissiibacteriota</taxon>
    </lineage>
</organism>
<dbReference type="EMBL" id="LBYI01000003">
    <property type="protein sequence ID" value="KKR51031.1"/>
    <property type="molecule type" value="Genomic_DNA"/>
</dbReference>
<dbReference type="AlphaFoldDB" id="A0A0G0RM98"/>
<gene>
    <name evidence="1" type="ORF">UT84_C0003G0026</name>
</gene>
<evidence type="ECO:0000313" key="1">
    <source>
        <dbReference type="EMBL" id="KKR51031.1"/>
    </source>
</evidence>
<accession>A0A0G0RM98</accession>
<proteinExistence type="predicted"/>
<name>A0A0G0RM98_9BACT</name>
<reference evidence="1 2" key="1">
    <citation type="journal article" date="2015" name="Nature">
        <title>rRNA introns, odd ribosomes, and small enigmatic genomes across a large radiation of phyla.</title>
        <authorList>
            <person name="Brown C.T."/>
            <person name="Hug L.A."/>
            <person name="Thomas B.C."/>
            <person name="Sharon I."/>
            <person name="Castelle C.J."/>
            <person name="Singh A."/>
            <person name="Wilkins M.J."/>
            <person name="Williams K.H."/>
            <person name="Banfield J.F."/>
        </authorList>
    </citation>
    <scope>NUCLEOTIDE SEQUENCE [LARGE SCALE GENOMIC DNA]</scope>
</reference>
<protein>
    <submittedName>
        <fullName evidence="1">Uncharacterized protein</fullName>
    </submittedName>
</protein>
<comment type="caution">
    <text evidence="1">The sequence shown here is derived from an EMBL/GenBank/DDBJ whole genome shotgun (WGS) entry which is preliminary data.</text>
</comment>
<dbReference type="Proteomes" id="UP000034531">
    <property type="component" value="Unassembled WGS sequence"/>
</dbReference>